<organism evidence="3">
    <name type="scientific">Ananas comosus var. bracteatus</name>
    <name type="common">red pineapple</name>
    <dbReference type="NCBI Taxonomy" id="296719"/>
    <lineage>
        <taxon>Eukaryota</taxon>
        <taxon>Viridiplantae</taxon>
        <taxon>Streptophyta</taxon>
        <taxon>Embryophyta</taxon>
        <taxon>Tracheophyta</taxon>
        <taxon>Spermatophyta</taxon>
        <taxon>Magnoliopsida</taxon>
        <taxon>Liliopsida</taxon>
        <taxon>Poales</taxon>
        <taxon>Bromeliaceae</taxon>
        <taxon>Bromelioideae</taxon>
        <taxon>Ananas</taxon>
    </lineage>
</organism>
<dbReference type="PANTHER" id="PTHR33116">
    <property type="entry name" value="REVERSE TRANSCRIPTASE ZINC-BINDING DOMAIN-CONTAINING PROTEIN-RELATED-RELATED"/>
    <property type="match status" value="1"/>
</dbReference>
<dbReference type="AlphaFoldDB" id="A0A6V7NPF6"/>
<sequence>MSFRSPCSLLVWSLHIQQTTTACSSRADSGSIEAAADSSCSSKVGCIAAVARAKAPIAIEASSSSPVFFHVLISKYVIFLHQIGCSLQVFPFTYVGLPLSPRPLCRADYLPLLERVDNRLAGWKGSLLSRGGRLVLLNSVLTSIPTYFCSAFLLPVWVSKAIDKIRRAHRNDHLGGLLRSFSQGLHGKEPQMERKRKKSSKSDDKGIDDFDDLMYELAKEGFFEFSDLPTDKPSPKFYELLDKARHAAFPHFPEHYVINGLLDYSFIFALNGEHQESAVEECLAEVEKCCDLEVLLSKRGTLADQTLCESYI</sequence>
<reference evidence="3" key="1">
    <citation type="submission" date="2020-07" db="EMBL/GenBank/DDBJ databases">
        <authorList>
            <person name="Lin J."/>
        </authorList>
    </citation>
    <scope>NUCLEOTIDE SEQUENCE</scope>
</reference>
<gene>
    <name evidence="3" type="ORF">CB5_LOCUS3684</name>
</gene>
<dbReference type="PROSITE" id="PS51257">
    <property type="entry name" value="PROKAR_LIPOPROTEIN"/>
    <property type="match status" value="1"/>
</dbReference>
<proteinExistence type="predicted"/>
<protein>
    <submittedName>
        <fullName evidence="3">Uncharacterized protein</fullName>
    </submittedName>
</protein>
<dbReference type="EMBL" id="LR862140">
    <property type="protein sequence ID" value="CAD1820473.1"/>
    <property type="molecule type" value="Genomic_DNA"/>
</dbReference>
<keyword evidence="2" id="KW-0732">Signal</keyword>
<evidence type="ECO:0000256" key="1">
    <source>
        <dbReference type="SAM" id="MobiDB-lite"/>
    </source>
</evidence>
<feature type="region of interest" description="Disordered" evidence="1">
    <location>
        <begin position="186"/>
        <end position="205"/>
    </location>
</feature>
<evidence type="ECO:0000313" key="3">
    <source>
        <dbReference type="EMBL" id="CAD1820473.1"/>
    </source>
</evidence>
<dbReference type="PANTHER" id="PTHR33116:SF78">
    <property type="entry name" value="OS12G0587133 PROTEIN"/>
    <property type="match status" value="1"/>
</dbReference>
<evidence type="ECO:0000256" key="2">
    <source>
        <dbReference type="SAM" id="SignalP"/>
    </source>
</evidence>
<name>A0A6V7NPF6_ANACO</name>
<feature type="chain" id="PRO_5027542435" evidence="2">
    <location>
        <begin position="23"/>
        <end position="312"/>
    </location>
</feature>
<feature type="signal peptide" evidence="2">
    <location>
        <begin position="1"/>
        <end position="22"/>
    </location>
</feature>
<accession>A0A6V7NPF6</accession>